<dbReference type="EMBL" id="JAPUUL010000185">
    <property type="protein sequence ID" value="KAJ8132070.1"/>
    <property type="molecule type" value="Genomic_DNA"/>
</dbReference>
<evidence type="ECO:0000313" key="2">
    <source>
        <dbReference type="Proteomes" id="UP001153332"/>
    </source>
</evidence>
<accession>A0ACC2JXC3</accession>
<keyword evidence="2" id="KW-1185">Reference proteome</keyword>
<name>A0ACC2JXC3_9PEZI</name>
<evidence type="ECO:0000313" key="1">
    <source>
        <dbReference type="EMBL" id="KAJ8132070.1"/>
    </source>
</evidence>
<dbReference type="Proteomes" id="UP001153332">
    <property type="component" value="Unassembled WGS sequence"/>
</dbReference>
<sequence>MVSSSTLLRAALFAQLQGVSGAKGGIIGFGLSLYQDSCSLACHDSLSSLYLSCTTFSDHDGMTGMKEMGMEMGMTGMTTEECRTSNMPWLQTMAYCIQQACGAQGYTVEKQASCFKTHAVAGASEPTFHDCLPITAPTIELPENATWLNSTSLVNHHLYHATHGTLEEFARSEYIHTRYSIYVALNVIFSSISFGSFQPNIYFPSQQFELCEYVGNRTGTLSLVNMSIAILFAGRNNILIGITGWSQTTFLALHRWAARVATLQAIAHSIAYTVQYVDPGYDGAESYSEKAAEPFYWWGIIGTIALSLATAFAILPLRISLYESFLILHIILIILALVACWYHLVPHFGFQYGYQVWLYICFAFWSADRVARLARIVYYNRLGDAKATVEAVPGCTILRITVFPRVIRGIGPGQHTFLYFPGLGRFWESHPFSIAAWEKHRTTLQSASPSLSASKGNEAYLTAKEFAALPPATDSTLHVKSISTPHQEAVPHESQKYDDVSFQLLIRAHSGMTGTLQRYLSSHPVGSKVEISLYTEGYYAGHHATLQSLFTADTVLCLAGGLGITNALGFIQEYVSEASVEGEAAEKSHGIMRRAKRFILAWSAKEIAFIDYVKKNFLTDAQGVEYLFWHTGSSEHRQRKLETSKGEILELETPAPTENTAVTVGRMPIGSVIRSSLEIGRQTTVLVCGPGQMADEARRQVVSCVKDGFSVDLVEEAFAW</sequence>
<proteinExistence type="predicted"/>
<reference evidence="1" key="1">
    <citation type="submission" date="2022-12" db="EMBL/GenBank/DDBJ databases">
        <title>Genome Sequence of Lasiodiplodia mahajangana.</title>
        <authorList>
            <person name="Buettner E."/>
        </authorList>
    </citation>
    <scope>NUCLEOTIDE SEQUENCE</scope>
    <source>
        <strain evidence="1">VT137</strain>
    </source>
</reference>
<organism evidence="1 2">
    <name type="scientific">Lasiodiplodia mahajangana</name>
    <dbReference type="NCBI Taxonomy" id="1108764"/>
    <lineage>
        <taxon>Eukaryota</taxon>
        <taxon>Fungi</taxon>
        <taxon>Dikarya</taxon>
        <taxon>Ascomycota</taxon>
        <taxon>Pezizomycotina</taxon>
        <taxon>Dothideomycetes</taxon>
        <taxon>Dothideomycetes incertae sedis</taxon>
        <taxon>Botryosphaeriales</taxon>
        <taxon>Botryosphaeriaceae</taxon>
        <taxon>Lasiodiplodia</taxon>
    </lineage>
</organism>
<gene>
    <name evidence="1" type="ORF">O1611_g1554</name>
</gene>
<comment type="caution">
    <text evidence="1">The sequence shown here is derived from an EMBL/GenBank/DDBJ whole genome shotgun (WGS) entry which is preliminary data.</text>
</comment>
<protein>
    <submittedName>
        <fullName evidence="1">Uncharacterized protein</fullName>
    </submittedName>
</protein>